<dbReference type="GO" id="GO:0046872">
    <property type="term" value="F:metal ion binding"/>
    <property type="evidence" value="ECO:0007669"/>
    <property type="project" value="UniProtKB-KW"/>
</dbReference>
<feature type="domain" description="Mur ligase C-terminal" evidence="10">
    <location>
        <begin position="365"/>
        <end position="483"/>
    </location>
</feature>
<keyword evidence="6" id="KW-0547">Nucleotide-binding</keyword>
<evidence type="ECO:0000256" key="3">
    <source>
        <dbReference type="ARBA" id="ARBA00013025"/>
    </source>
</evidence>
<dbReference type="Pfam" id="PF02875">
    <property type="entry name" value="Mur_ligase_C"/>
    <property type="match status" value="1"/>
</dbReference>
<dbReference type="InterPro" id="IPR001645">
    <property type="entry name" value="Folylpolyglutamate_synth"/>
</dbReference>
<dbReference type="NCBIfam" id="TIGR01499">
    <property type="entry name" value="folC"/>
    <property type="match status" value="1"/>
</dbReference>
<keyword evidence="5" id="KW-0479">Metal-binding</keyword>
<gene>
    <name evidence="12" type="ORF">WJX84_011820</name>
</gene>
<feature type="domain" description="Mur ligase central" evidence="11">
    <location>
        <begin position="86"/>
        <end position="331"/>
    </location>
</feature>
<accession>A0AAW1ST49</accession>
<comment type="catalytic activity">
    <reaction evidence="9">
        <text>(6S)-5,6,7,8-tetrahydrofolyl-(gamma-L-Glu)(n) + L-glutamate + ATP = (6S)-5,6,7,8-tetrahydrofolyl-(gamma-L-Glu)(n+1) + ADP + phosphate + H(+)</text>
        <dbReference type="Rhea" id="RHEA:10580"/>
        <dbReference type="Rhea" id="RHEA-COMP:14738"/>
        <dbReference type="Rhea" id="RHEA-COMP:14740"/>
        <dbReference type="ChEBI" id="CHEBI:15378"/>
        <dbReference type="ChEBI" id="CHEBI:29985"/>
        <dbReference type="ChEBI" id="CHEBI:30616"/>
        <dbReference type="ChEBI" id="CHEBI:43474"/>
        <dbReference type="ChEBI" id="CHEBI:141005"/>
        <dbReference type="ChEBI" id="CHEBI:456216"/>
        <dbReference type="EC" id="6.3.2.17"/>
    </reaction>
</comment>
<evidence type="ECO:0000256" key="7">
    <source>
        <dbReference type="ARBA" id="ARBA00022840"/>
    </source>
</evidence>
<dbReference type="SUPFAM" id="SSF53244">
    <property type="entry name" value="MurD-like peptide ligases, peptide-binding domain"/>
    <property type="match status" value="1"/>
</dbReference>
<dbReference type="GO" id="GO:0005737">
    <property type="term" value="C:cytoplasm"/>
    <property type="evidence" value="ECO:0007669"/>
    <property type="project" value="TreeGrafter"/>
</dbReference>
<dbReference type="EC" id="6.3.2.17" evidence="3"/>
<dbReference type="FunFam" id="3.40.1190.10:FF:000011">
    <property type="entry name" value="Folylpolyglutamate synthase/dihydrofolate synthase"/>
    <property type="match status" value="1"/>
</dbReference>
<evidence type="ECO:0000313" key="13">
    <source>
        <dbReference type="Proteomes" id="UP001485043"/>
    </source>
</evidence>
<dbReference type="GO" id="GO:0004326">
    <property type="term" value="F:tetrahydrofolylpolyglutamate synthase activity"/>
    <property type="evidence" value="ECO:0007669"/>
    <property type="project" value="UniProtKB-EC"/>
</dbReference>
<dbReference type="GO" id="GO:0008841">
    <property type="term" value="F:dihydrofolate synthase activity"/>
    <property type="evidence" value="ECO:0007669"/>
    <property type="project" value="TreeGrafter"/>
</dbReference>
<dbReference type="GO" id="GO:0005524">
    <property type="term" value="F:ATP binding"/>
    <property type="evidence" value="ECO:0007669"/>
    <property type="project" value="UniProtKB-KW"/>
</dbReference>
<evidence type="ECO:0000259" key="11">
    <source>
        <dbReference type="Pfam" id="PF08245"/>
    </source>
</evidence>
<evidence type="ECO:0000256" key="8">
    <source>
        <dbReference type="ARBA" id="ARBA00022842"/>
    </source>
</evidence>
<comment type="caution">
    <text evidence="12">The sequence shown here is derived from an EMBL/GenBank/DDBJ whole genome shotgun (WGS) entry which is preliminary data.</text>
</comment>
<dbReference type="Pfam" id="PF08245">
    <property type="entry name" value="Mur_ligase_M"/>
    <property type="match status" value="1"/>
</dbReference>
<name>A0AAW1ST49_9CHLO</name>
<dbReference type="PANTHER" id="PTHR11136:SF0">
    <property type="entry name" value="DIHYDROFOLATE SYNTHETASE-RELATED"/>
    <property type="match status" value="1"/>
</dbReference>
<reference evidence="12 13" key="1">
    <citation type="journal article" date="2024" name="Nat. Commun.">
        <title>Phylogenomics reveals the evolutionary origins of lichenization in chlorophyte algae.</title>
        <authorList>
            <person name="Puginier C."/>
            <person name="Libourel C."/>
            <person name="Otte J."/>
            <person name="Skaloud P."/>
            <person name="Haon M."/>
            <person name="Grisel S."/>
            <person name="Petersen M."/>
            <person name="Berrin J.G."/>
            <person name="Delaux P.M."/>
            <person name="Dal Grande F."/>
            <person name="Keller J."/>
        </authorList>
    </citation>
    <scope>NUCLEOTIDE SEQUENCE [LARGE SCALE GENOMIC DNA]</scope>
    <source>
        <strain evidence="12 13">SAG 2523</strain>
    </source>
</reference>
<dbReference type="Gene3D" id="3.40.1190.10">
    <property type="entry name" value="Mur-like, catalytic domain"/>
    <property type="match status" value="1"/>
</dbReference>
<dbReference type="EMBL" id="JALJOV010001024">
    <property type="protein sequence ID" value="KAK9856133.1"/>
    <property type="molecule type" value="Genomic_DNA"/>
</dbReference>
<dbReference type="SUPFAM" id="SSF53623">
    <property type="entry name" value="MurD-like peptide ligases, catalytic domain"/>
    <property type="match status" value="1"/>
</dbReference>
<dbReference type="InterPro" id="IPR036615">
    <property type="entry name" value="Mur_ligase_C_dom_sf"/>
</dbReference>
<comment type="cofactor">
    <cofactor evidence="1">
        <name>Mg(2+)</name>
        <dbReference type="ChEBI" id="CHEBI:18420"/>
    </cofactor>
</comment>
<evidence type="ECO:0000256" key="6">
    <source>
        <dbReference type="ARBA" id="ARBA00022741"/>
    </source>
</evidence>
<dbReference type="Gene3D" id="3.90.190.20">
    <property type="entry name" value="Mur ligase, C-terminal domain"/>
    <property type="match status" value="1"/>
</dbReference>
<keyword evidence="13" id="KW-1185">Reference proteome</keyword>
<dbReference type="InterPro" id="IPR036565">
    <property type="entry name" value="Mur-like_cat_sf"/>
</dbReference>
<evidence type="ECO:0000256" key="4">
    <source>
        <dbReference type="ARBA" id="ARBA00022598"/>
    </source>
</evidence>
<evidence type="ECO:0000256" key="9">
    <source>
        <dbReference type="ARBA" id="ARBA00047493"/>
    </source>
</evidence>
<dbReference type="InterPro" id="IPR004101">
    <property type="entry name" value="Mur_ligase_C"/>
</dbReference>
<dbReference type="AlphaFoldDB" id="A0AAW1ST49"/>
<evidence type="ECO:0000256" key="5">
    <source>
        <dbReference type="ARBA" id="ARBA00022723"/>
    </source>
</evidence>
<comment type="similarity">
    <text evidence="2">Belongs to the folylpolyglutamate synthase family.</text>
</comment>
<organism evidence="12 13">
    <name type="scientific">Apatococcus fuscideae</name>
    <dbReference type="NCBI Taxonomy" id="2026836"/>
    <lineage>
        <taxon>Eukaryota</taxon>
        <taxon>Viridiplantae</taxon>
        <taxon>Chlorophyta</taxon>
        <taxon>core chlorophytes</taxon>
        <taxon>Trebouxiophyceae</taxon>
        <taxon>Chlorellales</taxon>
        <taxon>Chlorellaceae</taxon>
        <taxon>Apatococcus</taxon>
    </lineage>
</organism>
<evidence type="ECO:0000259" key="10">
    <source>
        <dbReference type="Pfam" id="PF02875"/>
    </source>
</evidence>
<protein>
    <recommendedName>
        <fullName evidence="3">tetrahydrofolate synthase</fullName>
        <ecNumber evidence="3">6.3.2.17</ecNumber>
    </recommendedName>
</protein>
<dbReference type="Proteomes" id="UP001485043">
    <property type="component" value="Unassembled WGS sequence"/>
</dbReference>
<dbReference type="InterPro" id="IPR013221">
    <property type="entry name" value="Mur_ligase_cen"/>
</dbReference>
<keyword evidence="8" id="KW-0460">Magnesium</keyword>
<dbReference type="InterPro" id="IPR018109">
    <property type="entry name" value="Folylpolyglutamate_synth_CS"/>
</dbReference>
<keyword evidence="7" id="KW-0067">ATP-binding</keyword>
<dbReference type="PANTHER" id="PTHR11136">
    <property type="entry name" value="FOLYLPOLYGLUTAMATE SYNTHASE-RELATED"/>
    <property type="match status" value="1"/>
</dbReference>
<evidence type="ECO:0000256" key="1">
    <source>
        <dbReference type="ARBA" id="ARBA00001946"/>
    </source>
</evidence>
<sequence length="516" mass="54352">MFLLRAHQLAARRAWAEILALKSCRWGQSYSTSSAEDILSSLQDYEKLGIPKGAGQDGPEGFDLDRMHKLLAAMGDPQHAWPVIHIAGTKGKGSTGAILTSILRQTVGKVGTYSSPHLHSLTERIAINGEPISREAFDGLAQGNRTHLKQAQTDSNGALTHFEALTALAFKHFQEQGVEMGVVETGLGGARDATNVFGDQLQLAVITAVGMEHTAALGGSLEAIAEAKAGIMKRKKPVVLAHQPEAAAREVLERKAAELSCPVYNVDSTIKLHPKGLHTSGDQLRQSVAVQRLGVPPDGPLCGEPHSQHFGASMSLAGEHQLHNAATAITAVLALRDTGHLLTATTSSILKGLEQASLPGRFQVGRLEAGGSEHAHWLVCDGAHTPASAEALAGTLRQVFPDSPLAFIMGMAIDKDHLGFCQALRAAHPTVAIFTSSEIAGASDRTAAPGMVVAQWQAAGMTDSSLPRCRELIQASMGPALQKARMELDGQSKVGVVVVTGSLHAAAEALRLTGLD</sequence>
<evidence type="ECO:0000313" key="12">
    <source>
        <dbReference type="EMBL" id="KAK9856133.1"/>
    </source>
</evidence>
<proteinExistence type="inferred from homology"/>
<keyword evidence="4" id="KW-0436">Ligase</keyword>
<dbReference type="PROSITE" id="PS01011">
    <property type="entry name" value="FOLYLPOLYGLU_SYNT_1"/>
    <property type="match status" value="1"/>
</dbReference>
<evidence type="ECO:0000256" key="2">
    <source>
        <dbReference type="ARBA" id="ARBA00008276"/>
    </source>
</evidence>